<gene>
    <name evidence="2" type="ORF">INT47_012702</name>
</gene>
<dbReference type="InterPro" id="IPR010920">
    <property type="entry name" value="LSM_dom_sf"/>
</dbReference>
<dbReference type="CDD" id="cd06168">
    <property type="entry name" value="LSMD1"/>
    <property type="match status" value="1"/>
</dbReference>
<dbReference type="InterPro" id="IPR047575">
    <property type="entry name" value="Sm"/>
</dbReference>
<dbReference type="SMART" id="SM00651">
    <property type="entry name" value="Sm"/>
    <property type="match status" value="1"/>
</dbReference>
<dbReference type="Pfam" id="PF01423">
    <property type="entry name" value="LSM"/>
    <property type="match status" value="1"/>
</dbReference>
<dbReference type="AlphaFoldDB" id="A0A8H7V774"/>
<dbReference type="InterPro" id="IPR034110">
    <property type="entry name" value="LSMD1_Sm"/>
</dbReference>
<reference evidence="2" key="1">
    <citation type="submission" date="2020-12" db="EMBL/GenBank/DDBJ databases">
        <title>Metabolic potential, ecology and presence of endohyphal bacteria is reflected in genomic diversity of Mucoromycotina.</title>
        <authorList>
            <person name="Muszewska A."/>
            <person name="Okrasinska A."/>
            <person name="Steczkiewicz K."/>
            <person name="Drgas O."/>
            <person name="Orlowska M."/>
            <person name="Perlinska-Lenart U."/>
            <person name="Aleksandrzak-Piekarczyk T."/>
            <person name="Szatraj K."/>
            <person name="Zielenkiewicz U."/>
            <person name="Pilsyk S."/>
            <person name="Malc E."/>
            <person name="Mieczkowski P."/>
            <person name="Kruszewska J.S."/>
            <person name="Biernat P."/>
            <person name="Pawlowska J."/>
        </authorList>
    </citation>
    <scope>NUCLEOTIDE SEQUENCE</scope>
    <source>
        <strain evidence="2">WA0000017839</strain>
    </source>
</reference>
<protein>
    <recommendedName>
        <fullName evidence="1">Sm domain-containing protein</fullName>
    </recommendedName>
</protein>
<sequence>SFTFFYSFTQQMVADSDNIKQLNSYLNFKSRIKITDGRTFIGTFVCIDKQKNIILAHTEEFRGSEKRMVGLVMIPGKHLVKIETEDLDVPNSMYT</sequence>
<organism evidence="2 3">
    <name type="scientific">Mucor saturninus</name>
    <dbReference type="NCBI Taxonomy" id="64648"/>
    <lineage>
        <taxon>Eukaryota</taxon>
        <taxon>Fungi</taxon>
        <taxon>Fungi incertae sedis</taxon>
        <taxon>Mucoromycota</taxon>
        <taxon>Mucoromycotina</taxon>
        <taxon>Mucoromycetes</taxon>
        <taxon>Mucorales</taxon>
        <taxon>Mucorineae</taxon>
        <taxon>Mucoraceae</taxon>
        <taxon>Mucor</taxon>
    </lineage>
</organism>
<dbReference type="OrthoDB" id="368909at2759"/>
<evidence type="ECO:0000313" key="3">
    <source>
        <dbReference type="Proteomes" id="UP000603453"/>
    </source>
</evidence>
<evidence type="ECO:0000259" key="1">
    <source>
        <dbReference type="PROSITE" id="PS52002"/>
    </source>
</evidence>
<name>A0A8H7V774_9FUNG</name>
<keyword evidence="3" id="KW-1185">Reference proteome</keyword>
<dbReference type="SUPFAM" id="SSF50182">
    <property type="entry name" value="Sm-like ribonucleoproteins"/>
    <property type="match status" value="1"/>
</dbReference>
<dbReference type="InterPro" id="IPR050914">
    <property type="entry name" value="snRNP_SmB/NAA38-like"/>
</dbReference>
<proteinExistence type="predicted"/>
<accession>A0A8H7V774</accession>
<comment type="caution">
    <text evidence="2">The sequence shown here is derived from an EMBL/GenBank/DDBJ whole genome shotgun (WGS) entry which is preliminary data.</text>
</comment>
<dbReference type="InterPro" id="IPR001163">
    <property type="entry name" value="Sm_dom_euk/arc"/>
</dbReference>
<dbReference type="PROSITE" id="PS52002">
    <property type="entry name" value="SM"/>
    <property type="match status" value="1"/>
</dbReference>
<dbReference type="PANTHER" id="PTHR10701:SF5">
    <property type="entry name" value="N-ALPHA-ACETYLTRANSFERASE 38, NATC AUXILIARY SUBUNIT"/>
    <property type="match status" value="1"/>
</dbReference>
<feature type="domain" description="Sm" evidence="1">
    <location>
        <begin position="17"/>
        <end position="88"/>
    </location>
</feature>
<dbReference type="Gene3D" id="2.30.30.100">
    <property type="match status" value="1"/>
</dbReference>
<dbReference type="PANTHER" id="PTHR10701">
    <property type="entry name" value="SMALL NUCLEAR RIBONUCLEOPROTEIN-ASSOCIATED PROTEIN B AND N"/>
    <property type="match status" value="1"/>
</dbReference>
<feature type="non-terminal residue" evidence="2">
    <location>
        <position position="1"/>
    </location>
</feature>
<dbReference type="GO" id="GO:0031417">
    <property type="term" value="C:NatC complex"/>
    <property type="evidence" value="ECO:0007669"/>
    <property type="project" value="InterPro"/>
</dbReference>
<dbReference type="GO" id="GO:0003723">
    <property type="term" value="F:RNA binding"/>
    <property type="evidence" value="ECO:0007669"/>
    <property type="project" value="InterPro"/>
</dbReference>
<dbReference type="EMBL" id="JAEPRD010000049">
    <property type="protein sequence ID" value="KAG2203769.1"/>
    <property type="molecule type" value="Genomic_DNA"/>
</dbReference>
<evidence type="ECO:0000313" key="2">
    <source>
        <dbReference type="EMBL" id="KAG2203769.1"/>
    </source>
</evidence>
<dbReference type="Proteomes" id="UP000603453">
    <property type="component" value="Unassembled WGS sequence"/>
</dbReference>